<proteinExistence type="predicted"/>
<organism evidence="2 3">
    <name type="scientific">Portunus trituberculatus</name>
    <name type="common">Swimming crab</name>
    <name type="synonym">Neptunus trituberculatus</name>
    <dbReference type="NCBI Taxonomy" id="210409"/>
    <lineage>
        <taxon>Eukaryota</taxon>
        <taxon>Metazoa</taxon>
        <taxon>Ecdysozoa</taxon>
        <taxon>Arthropoda</taxon>
        <taxon>Crustacea</taxon>
        <taxon>Multicrustacea</taxon>
        <taxon>Malacostraca</taxon>
        <taxon>Eumalacostraca</taxon>
        <taxon>Eucarida</taxon>
        <taxon>Decapoda</taxon>
        <taxon>Pleocyemata</taxon>
        <taxon>Brachyura</taxon>
        <taxon>Eubrachyura</taxon>
        <taxon>Portunoidea</taxon>
        <taxon>Portunidae</taxon>
        <taxon>Portuninae</taxon>
        <taxon>Portunus</taxon>
    </lineage>
</organism>
<reference evidence="2 3" key="1">
    <citation type="submission" date="2019-05" db="EMBL/GenBank/DDBJ databases">
        <title>Another draft genome of Portunus trituberculatus and its Hox gene families provides insights of decapod evolution.</title>
        <authorList>
            <person name="Jeong J.-H."/>
            <person name="Song I."/>
            <person name="Kim S."/>
            <person name="Choi T."/>
            <person name="Kim D."/>
            <person name="Ryu S."/>
            <person name="Kim W."/>
        </authorList>
    </citation>
    <scope>NUCLEOTIDE SEQUENCE [LARGE SCALE GENOMIC DNA]</scope>
    <source>
        <tissue evidence="2">Muscle</tissue>
    </source>
</reference>
<comment type="caution">
    <text evidence="2">The sequence shown here is derived from an EMBL/GenBank/DDBJ whole genome shotgun (WGS) entry which is preliminary data.</text>
</comment>
<protein>
    <submittedName>
        <fullName evidence="2">Uncharacterized protein</fullName>
    </submittedName>
</protein>
<dbReference type="EMBL" id="VSRR010022499">
    <property type="protein sequence ID" value="MPC64729.1"/>
    <property type="molecule type" value="Genomic_DNA"/>
</dbReference>
<feature type="region of interest" description="Disordered" evidence="1">
    <location>
        <begin position="29"/>
        <end position="67"/>
    </location>
</feature>
<dbReference type="AlphaFoldDB" id="A0A5B7H4C2"/>
<evidence type="ECO:0000256" key="1">
    <source>
        <dbReference type="SAM" id="MobiDB-lite"/>
    </source>
</evidence>
<accession>A0A5B7H4C2</accession>
<evidence type="ECO:0000313" key="3">
    <source>
        <dbReference type="Proteomes" id="UP000324222"/>
    </source>
</evidence>
<evidence type="ECO:0000313" key="2">
    <source>
        <dbReference type="EMBL" id="MPC64729.1"/>
    </source>
</evidence>
<gene>
    <name evidence="2" type="ORF">E2C01_058849</name>
</gene>
<dbReference type="Proteomes" id="UP000324222">
    <property type="component" value="Unassembled WGS sequence"/>
</dbReference>
<name>A0A5B7H4C2_PORTR</name>
<keyword evidence="3" id="KW-1185">Reference proteome</keyword>
<sequence length="67" mass="6865">MLLGGHTRASLSPCITEAAVVVVVVGDKIRNGNSGGPSPPPRPTAAVSASPSHHLHNRSFLGDARNE</sequence>